<organism evidence="1">
    <name type="scientific">Candidatus Enterococcus clewellii</name>
    <dbReference type="NCBI Taxonomy" id="1834193"/>
    <lineage>
        <taxon>Bacteria</taxon>
        <taxon>Bacillati</taxon>
        <taxon>Bacillota</taxon>
        <taxon>Bacilli</taxon>
        <taxon>Lactobacillales</taxon>
        <taxon>Enterococcaceae</taxon>
        <taxon>Enterococcus</taxon>
    </lineage>
</organism>
<proteinExistence type="predicted"/>
<sequence length="116" mass="13959">MNIYNDPEILIKLESFTLEEINEGIETLENSIGRTRFGNKYNEQLTILYTLRGHGERKLLNHEINEIKRQILDNLALKFSIREARVKTFQLWIKYHDQRKGNDFVRDKLRLELDRL</sequence>
<evidence type="ECO:0000313" key="2">
    <source>
        <dbReference type="EMBL" id="WYJ89868.1"/>
    </source>
</evidence>
<protein>
    <submittedName>
        <fullName evidence="1">Uncharacterized protein</fullName>
    </submittedName>
</protein>
<evidence type="ECO:0000313" key="1">
    <source>
        <dbReference type="EMBL" id="OTP06742.1"/>
    </source>
</evidence>
<evidence type="ECO:0000313" key="3">
    <source>
        <dbReference type="Proteomes" id="UP000195141"/>
    </source>
</evidence>
<gene>
    <name evidence="2" type="ORF">A5888_001594</name>
    <name evidence="1" type="ORF">A5888_004197</name>
</gene>
<dbReference type="EMBL" id="NGMM01000021">
    <property type="protein sequence ID" value="OTP06742.1"/>
    <property type="molecule type" value="Genomic_DNA"/>
</dbReference>
<dbReference type="AlphaFoldDB" id="A0A242JWT4"/>
<accession>A0A242JWT4</accession>
<dbReference type="EMBL" id="CP147247">
    <property type="protein sequence ID" value="WYJ89868.1"/>
    <property type="molecule type" value="Genomic_DNA"/>
</dbReference>
<dbReference type="Proteomes" id="UP000195141">
    <property type="component" value="Chromosome"/>
</dbReference>
<reference evidence="2" key="2">
    <citation type="submission" date="2017-05" db="EMBL/GenBank/DDBJ databases">
        <authorList>
            <consortium name="The Broad Institute Genomics Platform"/>
            <consortium name="The Broad Institute Genomic Center for Infectious Diseases"/>
            <person name="Earl A."/>
            <person name="Manson A."/>
            <person name="Schwartman J."/>
            <person name="Gilmore M."/>
            <person name="Abouelleil A."/>
            <person name="Cao P."/>
            <person name="Chapman S."/>
            <person name="Cusick C."/>
            <person name="Shea T."/>
            <person name="Young S."/>
            <person name="Neafsey D."/>
            <person name="Nusbaum C."/>
            <person name="Birren B."/>
        </authorList>
    </citation>
    <scope>NUCLEOTIDE SEQUENCE</scope>
    <source>
        <strain evidence="2">9E7_DIV0242</strain>
    </source>
</reference>
<reference evidence="1" key="1">
    <citation type="submission" date="2017-05" db="EMBL/GenBank/DDBJ databases">
        <title>The Genome Sequence of Enterococcus sp. 9E7_DIV0242.</title>
        <authorList>
            <consortium name="The Broad Institute Genomics Platform"/>
            <consortium name="The Broad Institute Genomic Center for Infectious Diseases"/>
            <person name="Earl A."/>
            <person name="Manson A."/>
            <person name="Schwartman J."/>
            <person name="Gilmore M."/>
            <person name="Abouelleil A."/>
            <person name="Cao P."/>
            <person name="Chapman S."/>
            <person name="Cusick C."/>
            <person name="Shea T."/>
            <person name="Young S."/>
            <person name="Neafsey D."/>
            <person name="Nusbaum C."/>
            <person name="Birren B."/>
        </authorList>
    </citation>
    <scope>NUCLEOTIDE SEQUENCE [LARGE SCALE GENOMIC DNA]</scope>
    <source>
        <strain evidence="1">9E7_DIV0242</strain>
    </source>
</reference>
<reference evidence="2" key="3">
    <citation type="submission" date="2024-03" db="EMBL/GenBank/DDBJ databases">
        <title>The Genome Sequence of Enterococcus sp. DIV0242b.</title>
        <authorList>
            <consortium name="The Broad Institute Genomics Platform"/>
            <consortium name="The Broad Institute Microbial Omics Core"/>
            <consortium name="The Broad Institute Genomic Center for Infectious Diseases"/>
            <person name="Earl A."/>
            <person name="Manson A."/>
            <person name="Gilmore M."/>
            <person name="Schwartman J."/>
            <person name="Shea T."/>
            <person name="Abouelleil A."/>
            <person name="Cao P."/>
            <person name="Chapman S."/>
            <person name="Cusick C."/>
            <person name="Young S."/>
            <person name="Neafsey D."/>
            <person name="Nusbaum C."/>
            <person name="Birren B."/>
        </authorList>
    </citation>
    <scope>NUCLEOTIDE SEQUENCE</scope>
    <source>
        <strain evidence="2">9E7_DIV0242</strain>
    </source>
</reference>
<dbReference type="RefSeq" id="WP_086351155.1">
    <property type="nucleotide sequence ID" value="NZ_CP147247.1"/>
</dbReference>
<dbReference type="OrthoDB" id="2183730at2"/>
<name>A0A242JWT4_9ENTE</name>
<keyword evidence="3" id="KW-1185">Reference proteome</keyword>